<evidence type="ECO:0000256" key="4">
    <source>
        <dbReference type="ARBA" id="ARBA00022630"/>
    </source>
</evidence>
<evidence type="ECO:0000256" key="1">
    <source>
        <dbReference type="ARBA" id="ARBA00001974"/>
    </source>
</evidence>
<evidence type="ECO:0000259" key="8">
    <source>
        <dbReference type="Pfam" id="PF01266"/>
    </source>
</evidence>
<feature type="binding site" evidence="7">
    <location>
        <position position="305"/>
    </location>
    <ligand>
        <name>D-dopa</name>
        <dbReference type="ChEBI" id="CHEBI:149689"/>
    </ligand>
</feature>
<dbReference type="AlphaFoldDB" id="A0A6J1N8Q3"/>
<reference evidence="10" key="1">
    <citation type="submission" date="2025-08" db="UniProtKB">
        <authorList>
            <consortium name="RefSeq"/>
        </authorList>
    </citation>
    <scope>IDENTIFICATION</scope>
</reference>
<evidence type="ECO:0000313" key="10">
    <source>
        <dbReference type="RefSeq" id="XP_023944090.2"/>
    </source>
</evidence>
<dbReference type="PANTHER" id="PTHR11530">
    <property type="entry name" value="D-AMINO ACID OXIDASE"/>
    <property type="match status" value="1"/>
</dbReference>
<comment type="similarity">
    <text evidence="3">Belongs to the DAMOX/DASOX family.</text>
</comment>
<dbReference type="GO" id="GO:0019478">
    <property type="term" value="P:D-amino acid catabolic process"/>
    <property type="evidence" value="ECO:0007669"/>
    <property type="project" value="TreeGrafter"/>
</dbReference>
<name>A0A6J1N8Q3_BICAN</name>
<keyword evidence="5 7" id="KW-0274">FAD</keyword>
<keyword evidence="9" id="KW-1185">Reference proteome</keyword>
<feature type="binding site" evidence="7">
    <location>
        <position position="224"/>
    </location>
    <ligand>
        <name>D-dopa</name>
        <dbReference type="ChEBI" id="CHEBI:149689"/>
    </ligand>
</feature>
<dbReference type="SUPFAM" id="SSF51971">
    <property type="entry name" value="Nucleotide-binding domain"/>
    <property type="match status" value="1"/>
</dbReference>
<comment type="subcellular location">
    <subcellularLocation>
        <location evidence="2">Peroxisome matrix</location>
    </subcellularLocation>
</comment>
<dbReference type="Gene3D" id="3.40.50.720">
    <property type="entry name" value="NAD(P)-binding Rossmann-like Domain"/>
    <property type="match status" value="1"/>
</dbReference>
<evidence type="ECO:0000256" key="5">
    <source>
        <dbReference type="ARBA" id="ARBA00022827"/>
    </source>
</evidence>
<dbReference type="GeneID" id="112050145"/>
<dbReference type="RefSeq" id="XP_023944090.2">
    <property type="nucleotide sequence ID" value="XM_024088322.2"/>
</dbReference>
<dbReference type="Gene3D" id="3.30.9.10">
    <property type="entry name" value="D-Amino Acid Oxidase, subunit A, domain 2"/>
    <property type="match status" value="1"/>
</dbReference>
<sequence length="336" mass="37592">MTKVAVLGAGINGLACAVKIKEKYPDVSVVIIASEFTPNTTGDGSGGFWYPYLCGDTPQELLCKWGGDTYEYLLGRWRTGAHDLCLLPMYELYRHHRTLPDASWARRVLGYRELEASQLEYLSALYSVRYVAGRTFTTFMVYPPAMLAHLYQRFKAANGQTLQHRIVSLHDEILDDFDVVVNCLGLGARHVVPDDKVIPIRGQIARVIAPWVTNALIDEDSGNYILPNAYNCVLGGTHQINDFNKNIVDEDTDFVLNGCAELMPGLKNAKLLGEWVGLRPGRERVRLEGEQRRGKLYIHNYGHGGSGLTLFWGCASDVLQIFDAHKNRGKKETSKL</sequence>
<feature type="binding site" evidence="7">
    <location>
        <begin position="304"/>
        <end position="309"/>
    </location>
    <ligand>
        <name>FAD</name>
        <dbReference type="ChEBI" id="CHEBI:57692"/>
    </ligand>
</feature>
<dbReference type="PANTHER" id="PTHR11530:SF11">
    <property type="entry name" value="D-ASPARTATE OXIDASE"/>
    <property type="match status" value="1"/>
</dbReference>
<dbReference type="GO" id="GO:0071949">
    <property type="term" value="F:FAD binding"/>
    <property type="evidence" value="ECO:0007669"/>
    <property type="project" value="InterPro"/>
</dbReference>
<dbReference type="Pfam" id="PF01266">
    <property type="entry name" value="DAO"/>
    <property type="match status" value="1"/>
</dbReference>
<evidence type="ECO:0000256" key="3">
    <source>
        <dbReference type="ARBA" id="ARBA00006730"/>
    </source>
</evidence>
<protein>
    <submittedName>
        <fullName evidence="10">D-amino-acid oxidase</fullName>
    </submittedName>
</protein>
<evidence type="ECO:0000256" key="7">
    <source>
        <dbReference type="PIRSR" id="PIRSR000189-1"/>
    </source>
</evidence>
<feature type="domain" description="FAD dependent oxidoreductase" evidence="8">
    <location>
        <begin position="3"/>
        <end position="316"/>
    </location>
</feature>
<evidence type="ECO:0000313" key="9">
    <source>
        <dbReference type="Proteomes" id="UP001652582"/>
    </source>
</evidence>
<dbReference type="InterPro" id="IPR023209">
    <property type="entry name" value="DAO"/>
</dbReference>
<accession>A0A6J1N8Q3</accession>
<dbReference type="Proteomes" id="UP001652582">
    <property type="component" value="Chromosome 17"/>
</dbReference>
<gene>
    <name evidence="10" type="primary">LOC112050145</name>
</gene>
<dbReference type="KEGG" id="bany:112050145"/>
<organism evidence="9 10">
    <name type="scientific">Bicyclus anynana</name>
    <name type="common">Squinting bush brown butterfly</name>
    <dbReference type="NCBI Taxonomy" id="110368"/>
    <lineage>
        <taxon>Eukaryota</taxon>
        <taxon>Metazoa</taxon>
        <taxon>Ecdysozoa</taxon>
        <taxon>Arthropoda</taxon>
        <taxon>Hexapoda</taxon>
        <taxon>Insecta</taxon>
        <taxon>Pterygota</taxon>
        <taxon>Neoptera</taxon>
        <taxon>Endopterygota</taxon>
        <taxon>Lepidoptera</taxon>
        <taxon>Glossata</taxon>
        <taxon>Ditrysia</taxon>
        <taxon>Papilionoidea</taxon>
        <taxon>Nymphalidae</taxon>
        <taxon>Satyrinae</taxon>
        <taxon>Satyrini</taxon>
        <taxon>Mycalesina</taxon>
        <taxon>Bicyclus</taxon>
    </lineage>
</organism>
<proteinExistence type="inferred from homology"/>
<feature type="binding site" evidence="7">
    <location>
        <position position="279"/>
    </location>
    <ligand>
        <name>D-dopa</name>
        <dbReference type="ChEBI" id="CHEBI:149689"/>
    </ligand>
</feature>
<keyword evidence="4" id="KW-0285">Flavoprotein</keyword>
<dbReference type="PIRSF" id="PIRSF000189">
    <property type="entry name" value="D-aa_oxidase"/>
    <property type="match status" value="1"/>
</dbReference>
<feature type="binding site" evidence="7">
    <location>
        <position position="167"/>
    </location>
    <ligand>
        <name>FAD</name>
        <dbReference type="ChEBI" id="CHEBI:57692"/>
    </ligand>
</feature>
<comment type="cofactor">
    <cofactor evidence="1 7">
        <name>FAD</name>
        <dbReference type="ChEBI" id="CHEBI:57692"/>
    </cofactor>
</comment>
<dbReference type="OrthoDB" id="2015447at2759"/>
<evidence type="ECO:0000256" key="6">
    <source>
        <dbReference type="ARBA" id="ARBA00023002"/>
    </source>
</evidence>
<dbReference type="GO" id="GO:0003884">
    <property type="term" value="F:D-amino-acid oxidase activity"/>
    <property type="evidence" value="ECO:0007669"/>
    <property type="project" value="InterPro"/>
</dbReference>
<dbReference type="SUPFAM" id="SSF54373">
    <property type="entry name" value="FAD-linked reductases, C-terminal domain"/>
    <property type="match status" value="1"/>
</dbReference>
<evidence type="ECO:0000256" key="2">
    <source>
        <dbReference type="ARBA" id="ARBA00004253"/>
    </source>
</evidence>
<dbReference type="InterPro" id="IPR006076">
    <property type="entry name" value="FAD-dep_OxRdtase"/>
</dbReference>
<dbReference type="GO" id="GO:0005782">
    <property type="term" value="C:peroxisomal matrix"/>
    <property type="evidence" value="ECO:0007669"/>
    <property type="project" value="UniProtKB-SubCell"/>
</dbReference>
<keyword evidence="6" id="KW-0560">Oxidoreductase</keyword>